<organism evidence="2 3">
    <name type="scientific">Didymodactylos carnosus</name>
    <dbReference type="NCBI Taxonomy" id="1234261"/>
    <lineage>
        <taxon>Eukaryota</taxon>
        <taxon>Metazoa</taxon>
        <taxon>Spiralia</taxon>
        <taxon>Gnathifera</taxon>
        <taxon>Rotifera</taxon>
        <taxon>Eurotatoria</taxon>
        <taxon>Bdelloidea</taxon>
        <taxon>Philodinida</taxon>
        <taxon>Philodinidae</taxon>
        <taxon>Didymodactylos</taxon>
    </lineage>
</organism>
<proteinExistence type="predicted"/>
<dbReference type="EMBL" id="CAJOBA010007901">
    <property type="protein sequence ID" value="CAF3815571.1"/>
    <property type="molecule type" value="Genomic_DNA"/>
</dbReference>
<dbReference type="InterPro" id="IPR036691">
    <property type="entry name" value="Endo/exonu/phosph_ase_sf"/>
</dbReference>
<dbReference type="Gene3D" id="3.60.10.10">
    <property type="entry name" value="Endonuclease/exonuclease/phosphatase"/>
    <property type="match status" value="1"/>
</dbReference>
<reference evidence="2" key="1">
    <citation type="submission" date="2021-02" db="EMBL/GenBank/DDBJ databases">
        <authorList>
            <person name="Nowell W R."/>
        </authorList>
    </citation>
    <scope>NUCLEOTIDE SEQUENCE</scope>
</reference>
<evidence type="ECO:0000313" key="2">
    <source>
        <dbReference type="EMBL" id="CAF3815571.1"/>
    </source>
</evidence>
<name>A0A8S2JNA2_9BILA</name>
<evidence type="ECO:0000313" key="3">
    <source>
        <dbReference type="Proteomes" id="UP000682733"/>
    </source>
</evidence>
<protein>
    <recommendedName>
        <fullName evidence="4">Endonuclease/exonuclease/phosphatase domain-containing protein</fullName>
    </recommendedName>
</protein>
<evidence type="ECO:0000313" key="1">
    <source>
        <dbReference type="EMBL" id="CAF1047742.1"/>
    </source>
</evidence>
<comment type="caution">
    <text evidence="2">The sequence shown here is derived from an EMBL/GenBank/DDBJ whole genome shotgun (WGS) entry which is preliminary data.</text>
</comment>
<dbReference type="EMBL" id="CAJNOK010007887">
    <property type="protein sequence ID" value="CAF1047742.1"/>
    <property type="molecule type" value="Genomic_DNA"/>
</dbReference>
<evidence type="ECO:0008006" key="4">
    <source>
        <dbReference type="Google" id="ProtNLM"/>
    </source>
</evidence>
<sequence length="286" mass="33199">MRFNYINVNSINKYKDELTTTYNDVDVYSVNETKLNDKMTSFSLTGYNIFRQDRDEKGGGVLLAIRNKYQVNLIYNGTIENNELVVIELELKQNKTLIVASIYVPPKIKLSIKVLNKIKNLNDQYLIISDLNASYEYFGCAKTNRNDSYAEKLDWMLSDIETSSLASNFCTHPIRGTTIVGHKPITFDLYCEKLSSSDYRQLEQFIYEKAKLENDKATKIHEKKLKQLNHDLVGQDYSMMKNKVLHNLSSYVLSSAEERLLCRGMNFCIEHRLSDKLEFQTNLEMN</sequence>
<dbReference type="SUPFAM" id="SSF56219">
    <property type="entry name" value="DNase I-like"/>
    <property type="match status" value="1"/>
</dbReference>
<gene>
    <name evidence="1" type="ORF">OVA965_LOCUS16812</name>
    <name evidence="2" type="ORF">TMI583_LOCUS16827</name>
</gene>
<feature type="non-terminal residue" evidence="2">
    <location>
        <position position="1"/>
    </location>
</feature>
<dbReference type="AlphaFoldDB" id="A0A8S2JNA2"/>
<accession>A0A8S2JNA2</accession>
<dbReference type="Proteomes" id="UP000677228">
    <property type="component" value="Unassembled WGS sequence"/>
</dbReference>
<dbReference type="Proteomes" id="UP000682733">
    <property type="component" value="Unassembled WGS sequence"/>
</dbReference>